<dbReference type="InParanoid" id="B6IL68"/>
<sequence length="47" mass="5355">MRTNDSRSFVYTLLKLQTNCTETLSGTSKNISLFNETLETSHSQEEV</sequence>
<accession>B6IL68</accession>
<dbReference type="Proteomes" id="UP000008549">
    <property type="component" value="Unassembled WGS sequence"/>
</dbReference>
<dbReference type="EMBL" id="HE601047">
    <property type="protein sequence ID" value="CAS00621.1"/>
    <property type="molecule type" value="Genomic_DNA"/>
</dbReference>
<reference evidence="1 2" key="2">
    <citation type="journal article" date="2011" name="PLoS Genet.">
        <title>Caenorhabditis briggsae recombinant inbred line genotypes reveal inter-strain incompatibility and the evolution of recombination.</title>
        <authorList>
            <person name="Ross J.A."/>
            <person name="Koboldt D.C."/>
            <person name="Staisch J.E."/>
            <person name="Chamberlin H.M."/>
            <person name="Gupta B.P."/>
            <person name="Miller R.D."/>
            <person name="Baird S.E."/>
            <person name="Haag E.S."/>
        </authorList>
    </citation>
    <scope>NUCLEOTIDE SEQUENCE [LARGE SCALE GENOMIC DNA]</scope>
    <source>
        <strain evidence="1 2">AF16</strain>
    </source>
</reference>
<proteinExistence type="predicted"/>
<evidence type="ECO:0000313" key="1">
    <source>
        <dbReference type="EMBL" id="CAS00621.1"/>
    </source>
</evidence>
<dbReference type="KEGG" id="cbr:CBG_27159"/>
<gene>
    <name evidence="1" type="ORF">CBG27159</name>
    <name evidence="1" type="ORF">CBG_27159</name>
</gene>
<protein>
    <submittedName>
        <fullName evidence="1">Protein CBG27159</fullName>
    </submittedName>
</protein>
<dbReference type="HOGENOM" id="CLU_3175879_0_0_1"/>
<dbReference type="AlphaFoldDB" id="B6IL68"/>
<dbReference type="GeneID" id="68918616"/>
<organism evidence="1 2">
    <name type="scientific">Caenorhabditis briggsae</name>
    <dbReference type="NCBI Taxonomy" id="6238"/>
    <lineage>
        <taxon>Eukaryota</taxon>
        <taxon>Metazoa</taxon>
        <taxon>Ecdysozoa</taxon>
        <taxon>Nematoda</taxon>
        <taxon>Chromadorea</taxon>
        <taxon>Rhabditida</taxon>
        <taxon>Rhabditina</taxon>
        <taxon>Rhabditomorpha</taxon>
        <taxon>Rhabditoidea</taxon>
        <taxon>Rhabditidae</taxon>
        <taxon>Peloderinae</taxon>
        <taxon>Caenorhabditis</taxon>
    </lineage>
</organism>
<reference evidence="1 2" key="1">
    <citation type="journal article" date="2003" name="PLoS Biol.">
        <title>The genome sequence of Caenorhabditis briggsae: a platform for comparative genomics.</title>
        <authorList>
            <person name="Stein L.D."/>
            <person name="Bao Z."/>
            <person name="Blasiar D."/>
            <person name="Blumenthal T."/>
            <person name="Brent M.R."/>
            <person name="Chen N."/>
            <person name="Chinwalla A."/>
            <person name="Clarke L."/>
            <person name="Clee C."/>
            <person name="Coghlan A."/>
            <person name="Coulson A."/>
            <person name="D'Eustachio P."/>
            <person name="Fitch D.H."/>
            <person name="Fulton L.A."/>
            <person name="Fulton R.E."/>
            <person name="Griffiths-Jones S."/>
            <person name="Harris T.W."/>
            <person name="Hillier L.W."/>
            <person name="Kamath R."/>
            <person name="Kuwabara P.E."/>
            <person name="Mardis E.R."/>
            <person name="Marra M.A."/>
            <person name="Miner T.L."/>
            <person name="Minx P."/>
            <person name="Mullikin J.C."/>
            <person name="Plumb R.W."/>
            <person name="Rogers J."/>
            <person name="Schein J.E."/>
            <person name="Sohrmann M."/>
            <person name="Spieth J."/>
            <person name="Stajich J.E."/>
            <person name="Wei C."/>
            <person name="Willey D."/>
            <person name="Wilson R.K."/>
            <person name="Durbin R."/>
            <person name="Waterston R.H."/>
        </authorList>
    </citation>
    <scope>NUCLEOTIDE SEQUENCE [LARGE SCALE GENOMIC DNA]</scope>
    <source>
        <strain evidence="1 2">AF16</strain>
    </source>
</reference>
<name>B6IL68_CAEBR</name>
<evidence type="ECO:0000313" key="2">
    <source>
        <dbReference type="Proteomes" id="UP000008549"/>
    </source>
</evidence>
<keyword evidence="2" id="KW-1185">Reference proteome</keyword>
<dbReference type="RefSeq" id="XP_045100180.1">
    <property type="nucleotide sequence ID" value="XM_045237870.1"/>
</dbReference>
<dbReference type="CTD" id="68918616"/>